<reference evidence="1" key="1">
    <citation type="submission" date="2021-11" db="EMBL/GenBank/DDBJ databases">
        <authorList>
            <consortium name="Genoscope - CEA"/>
            <person name="William W."/>
        </authorList>
    </citation>
    <scope>NUCLEOTIDE SEQUENCE</scope>
</reference>
<keyword evidence="2" id="KW-1185">Reference proteome</keyword>
<accession>A0A8J2X3G8</accession>
<proteinExistence type="predicted"/>
<sequence length="92" mass="10197">MRGHVVAVASQVRWSAQKSWMQQGFRCLIWGFFAQAMRRAKPANAVPPALGTCVQWATNNASSHWSSLNSSVSACLAAAAWRMHITRARRIV</sequence>
<protein>
    <submittedName>
        <fullName evidence="1">Uncharacterized protein</fullName>
    </submittedName>
</protein>
<evidence type="ECO:0000313" key="1">
    <source>
        <dbReference type="EMBL" id="CAH0379544.1"/>
    </source>
</evidence>
<evidence type="ECO:0000313" key="2">
    <source>
        <dbReference type="Proteomes" id="UP000789595"/>
    </source>
</evidence>
<gene>
    <name evidence="1" type="ORF">PECAL_6P11720</name>
</gene>
<dbReference type="Proteomes" id="UP000789595">
    <property type="component" value="Unassembled WGS sequence"/>
</dbReference>
<dbReference type="AlphaFoldDB" id="A0A8J2X3G8"/>
<name>A0A8J2X3G8_9STRA</name>
<comment type="caution">
    <text evidence="1">The sequence shown here is derived from an EMBL/GenBank/DDBJ whole genome shotgun (WGS) entry which is preliminary data.</text>
</comment>
<organism evidence="1 2">
    <name type="scientific">Pelagomonas calceolata</name>
    <dbReference type="NCBI Taxonomy" id="35677"/>
    <lineage>
        <taxon>Eukaryota</taxon>
        <taxon>Sar</taxon>
        <taxon>Stramenopiles</taxon>
        <taxon>Ochrophyta</taxon>
        <taxon>Pelagophyceae</taxon>
        <taxon>Pelagomonadales</taxon>
        <taxon>Pelagomonadaceae</taxon>
        <taxon>Pelagomonas</taxon>
    </lineage>
</organism>
<dbReference type="EMBL" id="CAKKNE010000006">
    <property type="protein sequence ID" value="CAH0379544.1"/>
    <property type="molecule type" value="Genomic_DNA"/>
</dbReference>
<feature type="non-terminal residue" evidence="1">
    <location>
        <position position="92"/>
    </location>
</feature>